<evidence type="ECO:0000256" key="4">
    <source>
        <dbReference type="ARBA" id="ARBA00022989"/>
    </source>
</evidence>
<evidence type="ECO:0000313" key="8">
    <source>
        <dbReference type="Proteomes" id="UP001385389"/>
    </source>
</evidence>
<dbReference type="RefSeq" id="WP_338669277.1">
    <property type="nucleotide sequence ID" value="NZ_CP146609.1"/>
</dbReference>
<dbReference type="Proteomes" id="UP001385389">
    <property type="component" value="Chromosome"/>
</dbReference>
<protein>
    <submittedName>
        <fullName evidence="7">LysE family transporter</fullName>
    </submittedName>
</protein>
<feature type="transmembrane region" description="Helical" evidence="6">
    <location>
        <begin position="133"/>
        <end position="152"/>
    </location>
</feature>
<accession>A0ABZ2J5A4</accession>
<sequence>MNFSIETNLLAVAGITLLAVISPGPDFAVILRNALRSGRGPGLATALGIACGVVVHVTYTLLGLGWLVARYAWLLTAIRYAGAAYLVWLGCSALLSRREASGRPQAPAADARADLRQAFGNGFLCNILNPKTVLFFIALFTQVVAPGTPLAAQVGIGAYIVMAHLAWFAFVVLVLTNPAALRVFNNWRRAVERGVGGCLVALGVTLAIDN</sequence>
<keyword evidence="8" id="KW-1185">Reference proteome</keyword>
<keyword evidence="2" id="KW-1003">Cell membrane</keyword>
<proteinExistence type="predicted"/>
<reference evidence="7 8" key="1">
    <citation type="submission" date="2024-03" db="EMBL/GenBank/DDBJ databases">
        <title>Phenotype and Genome Characterization of a Sulfate-Reducing Bacterium Pseudodesulfovibrio sp. strain 5S69, isolated from Petroleum Reservoir in Tatarstan (Russia).</title>
        <authorList>
            <person name="Bidzhieva S.K."/>
            <person name="Kadnikov V."/>
            <person name="Tourova T.P."/>
            <person name="Samigullina S.R."/>
            <person name="Sokolova D.S."/>
            <person name="Poltaraus A.B."/>
            <person name="Avtukh A.N."/>
            <person name="Tereshina V.M."/>
            <person name="Mardanov A.V."/>
            <person name="Nazina T.N."/>
        </authorList>
    </citation>
    <scope>NUCLEOTIDE SEQUENCE [LARGE SCALE GENOMIC DNA]</scope>
    <source>
        <strain evidence="7 8">5S69</strain>
    </source>
</reference>
<name>A0ABZ2J5A4_9BACT</name>
<keyword evidence="4 6" id="KW-1133">Transmembrane helix</keyword>
<feature type="transmembrane region" description="Helical" evidence="6">
    <location>
        <begin position="158"/>
        <end position="178"/>
    </location>
</feature>
<evidence type="ECO:0000313" key="7">
    <source>
        <dbReference type="EMBL" id="WWX23580.1"/>
    </source>
</evidence>
<feature type="transmembrane region" description="Helical" evidence="6">
    <location>
        <begin position="190"/>
        <end position="208"/>
    </location>
</feature>
<dbReference type="PANTHER" id="PTHR30086:SF21">
    <property type="entry name" value="TRANSPORT PROTEIN"/>
    <property type="match status" value="1"/>
</dbReference>
<keyword evidence="3 6" id="KW-0812">Transmembrane</keyword>
<dbReference type="EMBL" id="CP146609">
    <property type="protein sequence ID" value="WWX23580.1"/>
    <property type="molecule type" value="Genomic_DNA"/>
</dbReference>
<organism evidence="7 8">
    <name type="scientific">Pseudodesulfovibrio methanolicus</name>
    <dbReference type="NCBI Taxonomy" id="3126690"/>
    <lineage>
        <taxon>Bacteria</taxon>
        <taxon>Pseudomonadati</taxon>
        <taxon>Thermodesulfobacteriota</taxon>
        <taxon>Desulfovibrionia</taxon>
        <taxon>Desulfovibrionales</taxon>
        <taxon>Desulfovibrionaceae</taxon>
    </lineage>
</organism>
<gene>
    <name evidence="7" type="ORF">V8V93_05075</name>
</gene>
<evidence type="ECO:0000256" key="1">
    <source>
        <dbReference type="ARBA" id="ARBA00004651"/>
    </source>
</evidence>
<dbReference type="Pfam" id="PF01810">
    <property type="entry name" value="LysE"/>
    <property type="match status" value="1"/>
</dbReference>
<dbReference type="PIRSF" id="PIRSF006324">
    <property type="entry name" value="LeuE"/>
    <property type="match status" value="1"/>
</dbReference>
<feature type="transmembrane region" description="Helical" evidence="6">
    <location>
        <begin position="12"/>
        <end position="31"/>
    </location>
</feature>
<dbReference type="PANTHER" id="PTHR30086">
    <property type="entry name" value="ARGININE EXPORTER PROTEIN ARGO"/>
    <property type="match status" value="1"/>
</dbReference>
<comment type="subcellular location">
    <subcellularLocation>
        <location evidence="1">Cell membrane</location>
        <topology evidence="1">Multi-pass membrane protein</topology>
    </subcellularLocation>
</comment>
<evidence type="ECO:0000256" key="3">
    <source>
        <dbReference type="ARBA" id="ARBA00022692"/>
    </source>
</evidence>
<evidence type="ECO:0000256" key="6">
    <source>
        <dbReference type="SAM" id="Phobius"/>
    </source>
</evidence>
<keyword evidence="5 6" id="KW-0472">Membrane</keyword>
<dbReference type="InterPro" id="IPR001123">
    <property type="entry name" value="LeuE-type"/>
</dbReference>
<evidence type="ECO:0000256" key="2">
    <source>
        <dbReference type="ARBA" id="ARBA00022475"/>
    </source>
</evidence>
<feature type="transmembrane region" description="Helical" evidence="6">
    <location>
        <begin position="43"/>
        <end position="67"/>
    </location>
</feature>
<evidence type="ECO:0000256" key="5">
    <source>
        <dbReference type="ARBA" id="ARBA00023136"/>
    </source>
</evidence>